<sequence>MTRRNNSKTQEILYAVEEYDKAVEAIYITPPTLHENSDIDSVEEDCSGLVDNLIVQQLQTQVQTMCLNGERLSSNNDNQVSHDSAETECSAVRPPKRFKFDQIMRFIHVADNLTINNEDKTAKLRPLIHHLNKKYAEAYPMDQELCGLG</sequence>
<evidence type="ECO:0000259" key="1">
    <source>
        <dbReference type="Pfam" id="PF13843"/>
    </source>
</evidence>
<dbReference type="AlphaFoldDB" id="A0A7R8CNV1"/>
<dbReference type="EMBL" id="HG994581">
    <property type="protein sequence ID" value="CAF2878966.1"/>
    <property type="molecule type" value="Genomic_DNA"/>
</dbReference>
<evidence type="ECO:0000313" key="2">
    <source>
        <dbReference type="EMBL" id="CAF2878966.1"/>
    </source>
</evidence>
<reference evidence="2" key="1">
    <citation type="submission" date="2021-02" db="EMBL/GenBank/DDBJ databases">
        <authorList>
            <person name="Bekaert M."/>
        </authorList>
    </citation>
    <scope>NUCLEOTIDE SEQUENCE</scope>
    <source>
        <strain evidence="2">IoA-00</strain>
    </source>
</reference>
<name>A0A7R8CNV1_LEPSM</name>
<keyword evidence="3" id="KW-1185">Reference proteome</keyword>
<feature type="domain" description="PiggyBac transposable element-derived protein" evidence="1">
    <location>
        <begin position="99"/>
        <end position="146"/>
    </location>
</feature>
<dbReference type="Proteomes" id="UP000675881">
    <property type="component" value="Chromosome 2"/>
</dbReference>
<proteinExistence type="predicted"/>
<dbReference type="InterPro" id="IPR029526">
    <property type="entry name" value="PGBD"/>
</dbReference>
<evidence type="ECO:0000313" key="3">
    <source>
        <dbReference type="Proteomes" id="UP000675881"/>
    </source>
</evidence>
<organism evidence="2 3">
    <name type="scientific">Lepeophtheirus salmonis</name>
    <name type="common">Salmon louse</name>
    <name type="synonym">Caligus salmonis</name>
    <dbReference type="NCBI Taxonomy" id="72036"/>
    <lineage>
        <taxon>Eukaryota</taxon>
        <taxon>Metazoa</taxon>
        <taxon>Ecdysozoa</taxon>
        <taxon>Arthropoda</taxon>
        <taxon>Crustacea</taxon>
        <taxon>Multicrustacea</taxon>
        <taxon>Hexanauplia</taxon>
        <taxon>Copepoda</taxon>
        <taxon>Siphonostomatoida</taxon>
        <taxon>Caligidae</taxon>
        <taxon>Lepeophtheirus</taxon>
    </lineage>
</organism>
<protein>
    <submittedName>
        <fullName evidence="2">(salmon louse) hypothetical protein</fullName>
    </submittedName>
</protein>
<gene>
    <name evidence="2" type="ORF">LSAA_6736</name>
</gene>
<accession>A0A7R8CNV1</accession>
<dbReference type="Pfam" id="PF13843">
    <property type="entry name" value="DDE_Tnp_1_7"/>
    <property type="match status" value="1"/>
</dbReference>